<evidence type="ECO:0000313" key="2">
    <source>
        <dbReference type="EMBL" id="QQP33139.1"/>
    </source>
</evidence>
<dbReference type="EMBL" id="CP045908">
    <property type="protein sequence ID" value="QQP33139.1"/>
    <property type="molecule type" value="Genomic_DNA"/>
</dbReference>
<reference evidence="3" key="1">
    <citation type="submission" date="2021-01" db="EMBL/GenBank/DDBJ databases">
        <title>Caligus Genome Assembly.</title>
        <authorList>
            <person name="Gallardo-Escarate C."/>
        </authorList>
    </citation>
    <scope>NUCLEOTIDE SEQUENCE [LARGE SCALE GENOMIC DNA]</scope>
</reference>
<protein>
    <submittedName>
        <fullName evidence="1">Uncharacterized protein</fullName>
    </submittedName>
</protein>
<evidence type="ECO:0000313" key="3">
    <source>
        <dbReference type="Proteomes" id="UP000595437"/>
    </source>
</evidence>
<proteinExistence type="predicted"/>
<evidence type="ECO:0000313" key="1">
    <source>
        <dbReference type="EMBL" id="QQP32493.1"/>
    </source>
</evidence>
<dbReference type="AlphaFoldDB" id="A0A7T8GMD3"/>
<accession>A0A7T8GMD3</accession>
<feature type="non-terminal residue" evidence="1">
    <location>
        <position position="1"/>
    </location>
</feature>
<gene>
    <name evidence="2" type="ORF">FKW44_024419</name>
    <name evidence="1" type="ORF">FKW44_024821</name>
</gene>
<keyword evidence="3" id="KW-1185">Reference proteome</keyword>
<dbReference type="Proteomes" id="UP000595437">
    <property type="component" value="Chromosome 20"/>
</dbReference>
<dbReference type="EMBL" id="CP045909">
    <property type="protein sequence ID" value="QQP32493.1"/>
    <property type="molecule type" value="Genomic_DNA"/>
</dbReference>
<reference evidence="1" key="2">
    <citation type="journal article" name="Sci. Data">
        <title>Chromosome-scale genome assembly of the sea louse Caligus rogercresseyi by SMRT sequencing and Hi-C analysis.</title>
        <authorList>
            <person name="Gallardo-Escarate C."/>
            <person name="Valenzuela-Munoz V."/>
            <person name="Nunez-Acuna G."/>
            <person name="Valenzuela-Miranda D."/>
            <person name="Goncalves A.T."/>
            <person name="Escobar-Sepulveda H."/>
            <person name="Liachko I."/>
            <person name="Nelson B."/>
            <person name="Roberts S."/>
            <person name="Warren W."/>
        </authorList>
    </citation>
    <scope>NUCLEOTIDE SEQUENCE</scope>
    <source>
        <tissue evidence="1">Whole tissue</tissue>
    </source>
</reference>
<organism evidence="1 3">
    <name type="scientific">Caligus rogercresseyi</name>
    <name type="common">Sea louse</name>
    <dbReference type="NCBI Taxonomy" id="217165"/>
    <lineage>
        <taxon>Eukaryota</taxon>
        <taxon>Metazoa</taxon>
        <taxon>Ecdysozoa</taxon>
        <taxon>Arthropoda</taxon>
        <taxon>Crustacea</taxon>
        <taxon>Multicrustacea</taxon>
        <taxon>Hexanauplia</taxon>
        <taxon>Copepoda</taxon>
        <taxon>Siphonostomatoida</taxon>
        <taxon>Caligidae</taxon>
        <taxon>Caligus</taxon>
    </lineage>
</organism>
<sequence>MQNSYKFGITWSLSMEHDKNKTRECDSWTKAGPAGWAGQACPPMTWTRFFYDVPT</sequence>
<name>A0A7T8GMD3_CALRO</name>
<dbReference type="Proteomes" id="UP000595437">
    <property type="component" value="Chromosome 19"/>
</dbReference>